<comment type="caution">
    <text evidence="1">The sequence shown here is derived from an EMBL/GenBank/DDBJ whole genome shotgun (WGS) entry which is preliminary data.</text>
</comment>
<proteinExistence type="predicted"/>
<organism evidence="1 2">
    <name type="scientific">Sesamum alatum</name>
    <dbReference type="NCBI Taxonomy" id="300844"/>
    <lineage>
        <taxon>Eukaryota</taxon>
        <taxon>Viridiplantae</taxon>
        <taxon>Streptophyta</taxon>
        <taxon>Embryophyta</taxon>
        <taxon>Tracheophyta</taxon>
        <taxon>Spermatophyta</taxon>
        <taxon>Magnoliopsida</taxon>
        <taxon>eudicotyledons</taxon>
        <taxon>Gunneridae</taxon>
        <taxon>Pentapetalae</taxon>
        <taxon>asterids</taxon>
        <taxon>lamiids</taxon>
        <taxon>Lamiales</taxon>
        <taxon>Pedaliaceae</taxon>
        <taxon>Sesamum</taxon>
    </lineage>
</organism>
<dbReference type="AlphaFoldDB" id="A0AAE1YAM7"/>
<dbReference type="EMBL" id="JACGWO010000005">
    <property type="protein sequence ID" value="KAK4426746.1"/>
    <property type="molecule type" value="Genomic_DNA"/>
</dbReference>
<name>A0AAE1YAM7_9LAMI</name>
<reference evidence="1" key="2">
    <citation type="journal article" date="2024" name="Plant">
        <title>Genomic evolution and insights into agronomic trait innovations of Sesamum species.</title>
        <authorList>
            <person name="Miao H."/>
            <person name="Wang L."/>
            <person name="Qu L."/>
            <person name="Liu H."/>
            <person name="Sun Y."/>
            <person name="Le M."/>
            <person name="Wang Q."/>
            <person name="Wei S."/>
            <person name="Zheng Y."/>
            <person name="Lin W."/>
            <person name="Duan Y."/>
            <person name="Cao H."/>
            <person name="Xiong S."/>
            <person name="Wang X."/>
            <person name="Wei L."/>
            <person name="Li C."/>
            <person name="Ma Q."/>
            <person name="Ju M."/>
            <person name="Zhao R."/>
            <person name="Li G."/>
            <person name="Mu C."/>
            <person name="Tian Q."/>
            <person name="Mei H."/>
            <person name="Zhang T."/>
            <person name="Gao T."/>
            <person name="Zhang H."/>
        </authorList>
    </citation>
    <scope>NUCLEOTIDE SEQUENCE</scope>
    <source>
        <strain evidence="1">3651</strain>
    </source>
</reference>
<gene>
    <name evidence="1" type="ORF">Salat_1443300</name>
</gene>
<evidence type="ECO:0008006" key="3">
    <source>
        <dbReference type="Google" id="ProtNLM"/>
    </source>
</evidence>
<protein>
    <recommendedName>
        <fullName evidence="3">Reverse transcriptase zinc-binding domain-containing protein</fullName>
    </recommendedName>
</protein>
<evidence type="ECO:0000313" key="2">
    <source>
        <dbReference type="Proteomes" id="UP001293254"/>
    </source>
</evidence>
<reference evidence="1" key="1">
    <citation type="submission" date="2020-06" db="EMBL/GenBank/DDBJ databases">
        <authorList>
            <person name="Li T."/>
            <person name="Hu X."/>
            <person name="Zhang T."/>
            <person name="Song X."/>
            <person name="Zhang H."/>
            <person name="Dai N."/>
            <person name="Sheng W."/>
            <person name="Hou X."/>
            <person name="Wei L."/>
        </authorList>
    </citation>
    <scope>NUCLEOTIDE SEQUENCE</scope>
    <source>
        <strain evidence="1">3651</strain>
        <tissue evidence="1">Leaf</tissue>
    </source>
</reference>
<keyword evidence="2" id="KW-1185">Reference proteome</keyword>
<dbReference type="Proteomes" id="UP001293254">
    <property type="component" value="Unassembled WGS sequence"/>
</dbReference>
<sequence>MQGWDVDIITPNFVPADWDVILSIPPGRTLQRDVLNWSYSKTVHTGKMIWARTLKLWAITSNWEEDCKMWMRKVAQGLCREDFSLFLNVAWFLWWNRNRKRHGEEAWWPNQVLMVARTFLNNFQHAQQALSS</sequence>
<accession>A0AAE1YAM7</accession>
<evidence type="ECO:0000313" key="1">
    <source>
        <dbReference type="EMBL" id="KAK4426746.1"/>
    </source>
</evidence>